<comment type="caution">
    <text evidence="2">The sequence shown here is derived from an EMBL/GenBank/DDBJ whole genome shotgun (WGS) entry which is preliminary data.</text>
</comment>
<evidence type="ECO:0000313" key="2">
    <source>
        <dbReference type="EMBL" id="OGY47341.1"/>
    </source>
</evidence>
<name>A0A1G1Y510_9BACT</name>
<dbReference type="AlphaFoldDB" id="A0A1G1Y510"/>
<evidence type="ECO:0000256" key="1">
    <source>
        <dbReference type="SAM" id="MobiDB-lite"/>
    </source>
</evidence>
<dbReference type="Proteomes" id="UP000178432">
    <property type="component" value="Unassembled WGS sequence"/>
</dbReference>
<accession>A0A1G1Y510</accession>
<dbReference type="EMBL" id="MHIF01000043">
    <property type="protein sequence ID" value="OGY47341.1"/>
    <property type="molecule type" value="Genomic_DNA"/>
</dbReference>
<sequence>MPITDDDFFKQLAGNQPAPKTSSKDEIVFRDEAGKMKVLKGEEVFDFDRLDIPAPKKEIIKEVFPQAKTEIKEIKPSESLKKEVIAMPGLALALDFDRAANEVIKKSGLKSDDPEKIKRLKNVIVSRLRNIRDQMEVREILADSPLAGGLGFDPAVVEKILNLTGEEARRRESLKENRPSPSIRSLDELFLPLALKTEAKREDSQPLKPLPVRPDFPQKSAGGPFELKPLNQPLVYPVNEKKPAGASGQGLAQAEKKESADLAAEIPTPLQPINKKLPEAPKTEVLPLAETKVKAKKEEKPEDKKPKPKAVKFQERLVDPVAEIETMKLVDFRRLGKTAGEAAAKILEKIALLEKDSFSKKVQGIKAWKANEVYRLYLEIARQSIAENKSMTEAANARKQAGLAVLTEDELAAVIELNQKLRY</sequence>
<gene>
    <name evidence="2" type="ORF">A2663_00320</name>
</gene>
<feature type="region of interest" description="Disordered" evidence="1">
    <location>
        <begin position="1"/>
        <end position="26"/>
    </location>
</feature>
<feature type="region of interest" description="Disordered" evidence="1">
    <location>
        <begin position="200"/>
        <end position="224"/>
    </location>
</feature>
<feature type="region of interest" description="Disordered" evidence="1">
    <location>
        <begin position="238"/>
        <end position="258"/>
    </location>
</feature>
<evidence type="ECO:0000313" key="3">
    <source>
        <dbReference type="Proteomes" id="UP000178432"/>
    </source>
</evidence>
<reference evidence="2 3" key="1">
    <citation type="journal article" date="2016" name="Nat. Commun.">
        <title>Thousands of microbial genomes shed light on interconnected biogeochemical processes in an aquifer system.</title>
        <authorList>
            <person name="Anantharaman K."/>
            <person name="Brown C.T."/>
            <person name="Hug L.A."/>
            <person name="Sharon I."/>
            <person name="Castelle C.J."/>
            <person name="Probst A.J."/>
            <person name="Thomas B.C."/>
            <person name="Singh A."/>
            <person name="Wilkins M.J."/>
            <person name="Karaoz U."/>
            <person name="Brodie E.L."/>
            <person name="Williams K.H."/>
            <person name="Hubbard S.S."/>
            <person name="Banfield J.F."/>
        </authorList>
    </citation>
    <scope>NUCLEOTIDE SEQUENCE [LARGE SCALE GENOMIC DNA]</scope>
</reference>
<proteinExistence type="predicted"/>
<organism evidence="2 3">
    <name type="scientific">Candidatus Buchananbacteria bacterium RIFCSPHIGHO2_01_FULL_46_12</name>
    <dbReference type="NCBI Taxonomy" id="1797536"/>
    <lineage>
        <taxon>Bacteria</taxon>
        <taxon>Candidatus Buchananiibacteriota</taxon>
    </lineage>
</organism>
<protein>
    <submittedName>
        <fullName evidence="2">Uncharacterized protein</fullName>
    </submittedName>
</protein>